<proteinExistence type="predicted"/>
<sequence length="132" mass="14788">MKKYPSIQVILDIHRDAIQNNSGTKTKPITTINGKKAAQLMIISGCQEDGITGFDDWEYNLRFAMQIQKACVEKYPTLARPLLFSARKYVMYKSHNSLLIEIGSDSNTLDEAAYTGRLIGDVLSDLLPKYVG</sequence>
<accession>A0A645G901</accession>
<dbReference type="EMBL" id="VSSQ01071872">
    <property type="protein sequence ID" value="MPN23391.1"/>
    <property type="molecule type" value="Genomic_DNA"/>
</dbReference>
<reference evidence="1" key="1">
    <citation type="submission" date="2019-08" db="EMBL/GenBank/DDBJ databases">
        <authorList>
            <person name="Kucharzyk K."/>
            <person name="Murdoch R.W."/>
            <person name="Higgins S."/>
            <person name="Loffler F."/>
        </authorList>
    </citation>
    <scope>NUCLEOTIDE SEQUENCE</scope>
</reference>
<organism evidence="1">
    <name type="scientific">bioreactor metagenome</name>
    <dbReference type="NCBI Taxonomy" id="1076179"/>
    <lineage>
        <taxon>unclassified sequences</taxon>
        <taxon>metagenomes</taxon>
        <taxon>ecological metagenomes</taxon>
    </lineage>
</organism>
<dbReference type="InterPro" id="IPR010897">
    <property type="entry name" value="Spore_II_P"/>
</dbReference>
<evidence type="ECO:0000313" key="1">
    <source>
        <dbReference type="EMBL" id="MPN23391.1"/>
    </source>
</evidence>
<name>A0A645G901_9ZZZZ</name>
<dbReference type="AlphaFoldDB" id="A0A645G901"/>
<evidence type="ECO:0008006" key="2">
    <source>
        <dbReference type="Google" id="ProtNLM"/>
    </source>
</evidence>
<gene>
    <name evidence="1" type="ORF">SDC9_170779</name>
</gene>
<dbReference type="Pfam" id="PF07454">
    <property type="entry name" value="SpoIIP"/>
    <property type="match status" value="1"/>
</dbReference>
<comment type="caution">
    <text evidence="1">The sequence shown here is derived from an EMBL/GenBank/DDBJ whole genome shotgun (WGS) entry which is preliminary data.</text>
</comment>
<protein>
    <recommendedName>
        <fullName evidence="2">Stage II sporulation protein P</fullName>
    </recommendedName>
</protein>